<comment type="similarity">
    <text evidence="3">Belongs to the glycosyl hydrolase 5 (cellulase A) family.</text>
</comment>
<dbReference type="STRING" id="933084.A0A067QJG6"/>
<comment type="catalytic activity">
    <reaction evidence="1">
        <text>Random hydrolysis of (1-&gt;4)-beta-D-mannosidic linkages in mannans, galactomannans and glucomannans.</text>
        <dbReference type="EC" id="3.2.1.78"/>
    </reaction>
</comment>
<keyword evidence="6 9" id="KW-0732">Signal</keyword>
<keyword evidence="8" id="KW-0326">Glycosidase</keyword>
<sequence>MRVGVFASLLALAGAALGSATKRWSTDVPSGFVTTNGTTFSLDGKPFAFVGTNAYWLPLLESQADVDSTLASMQAAGVKVLRTWGFNAINGSELANATATNLTYYQLWNSSTWELNEGPQGLQRLDYVIESAAKYDIKIILTFTNNWFGYGGAELYINWIVGAPATHDEFYTNPAIVSEYQRYVSTIVNRYMNSSAIFAWELMNEARCSGDLLPSGPNCKPGSGTLALWYQQQSDYVRSLDPYHMITTGGEGQFYWAQPATYWYNNTLVSDYNYNGEAGEDFESTLGLPNIDFGTYHMYPQTWYPELDFPGSNWTVEQFGLDWIDAHISTAMMVGKPLIIEEFGALGLTNKTSIYPVWVQEALNTYHASIMPWQWGQLNLTEPTHILKYADEILDGATPNDGYAFYPNQTDVWNILLNAAAVQESRSG</sequence>
<keyword evidence="5" id="KW-0964">Secreted</keyword>
<name>A0A067QJG6_9AGAM</name>
<feature type="domain" description="Glycoside hydrolase family 5" evidence="10">
    <location>
        <begin position="31"/>
        <end position="344"/>
    </location>
</feature>
<evidence type="ECO:0000256" key="1">
    <source>
        <dbReference type="ARBA" id="ARBA00001678"/>
    </source>
</evidence>
<evidence type="ECO:0000256" key="4">
    <source>
        <dbReference type="ARBA" id="ARBA00012706"/>
    </source>
</evidence>
<evidence type="ECO:0000256" key="3">
    <source>
        <dbReference type="ARBA" id="ARBA00005641"/>
    </source>
</evidence>
<dbReference type="InterPro" id="IPR001547">
    <property type="entry name" value="Glyco_hydro_5"/>
</dbReference>
<evidence type="ECO:0000313" key="11">
    <source>
        <dbReference type="EMBL" id="KDQ63662.1"/>
    </source>
</evidence>
<evidence type="ECO:0000313" key="12">
    <source>
        <dbReference type="Proteomes" id="UP000027265"/>
    </source>
</evidence>
<evidence type="ECO:0000256" key="6">
    <source>
        <dbReference type="ARBA" id="ARBA00022729"/>
    </source>
</evidence>
<evidence type="ECO:0000256" key="7">
    <source>
        <dbReference type="ARBA" id="ARBA00022801"/>
    </source>
</evidence>
<evidence type="ECO:0000256" key="8">
    <source>
        <dbReference type="ARBA" id="ARBA00023295"/>
    </source>
</evidence>
<dbReference type="PANTHER" id="PTHR31451:SF39">
    <property type="entry name" value="MANNAN ENDO-1,4-BETA-MANNOSIDASE 1"/>
    <property type="match status" value="1"/>
</dbReference>
<dbReference type="EC" id="3.2.1.78" evidence="4"/>
<proteinExistence type="inferred from homology"/>
<dbReference type="InterPro" id="IPR017853">
    <property type="entry name" value="GH"/>
</dbReference>
<feature type="signal peptide" evidence="9">
    <location>
        <begin position="1"/>
        <end position="18"/>
    </location>
</feature>
<evidence type="ECO:0000256" key="9">
    <source>
        <dbReference type="SAM" id="SignalP"/>
    </source>
</evidence>
<evidence type="ECO:0000259" key="10">
    <source>
        <dbReference type="Pfam" id="PF26410"/>
    </source>
</evidence>
<comment type="subcellular location">
    <subcellularLocation>
        <location evidence="2">Secreted</location>
    </subcellularLocation>
</comment>
<dbReference type="GO" id="GO:0005576">
    <property type="term" value="C:extracellular region"/>
    <property type="evidence" value="ECO:0007669"/>
    <property type="project" value="UniProtKB-SubCell"/>
</dbReference>
<accession>A0A067QJG6</accession>
<dbReference type="GO" id="GO:0016985">
    <property type="term" value="F:mannan endo-1,4-beta-mannosidase activity"/>
    <property type="evidence" value="ECO:0007669"/>
    <property type="project" value="UniProtKB-EC"/>
</dbReference>
<dbReference type="InterPro" id="IPR045053">
    <property type="entry name" value="MAN-like"/>
</dbReference>
<keyword evidence="12" id="KW-1185">Reference proteome</keyword>
<dbReference type="Proteomes" id="UP000027265">
    <property type="component" value="Unassembled WGS sequence"/>
</dbReference>
<dbReference type="SUPFAM" id="SSF51445">
    <property type="entry name" value="(Trans)glycosidases"/>
    <property type="match status" value="1"/>
</dbReference>
<dbReference type="Pfam" id="PF26410">
    <property type="entry name" value="GH5_mannosidase"/>
    <property type="match status" value="1"/>
</dbReference>
<organism evidence="11 12">
    <name type="scientific">Jaapia argillacea MUCL 33604</name>
    <dbReference type="NCBI Taxonomy" id="933084"/>
    <lineage>
        <taxon>Eukaryota</taxon>
        <taxon>Fungi</taxon>
        <taxon>Dikarya</taxon>
        <taxon>Basidiomycota</taxon>
        <taxon>Agaricomycotina</taxon>
        <taxon>Agaricomycetes</taxon>
        <taxon>Agaricomycetidae</taxon>
        <taxon>Jaapiales</taxon>
        <taxon>Jaapiaceae</taxon>
        <taxon>Jaapia</taxon>
    </lineage>
</organism>
<evidence type="ECO:0000256" key="5">
    <source>
        <dbReference type="ARBA" id="ARBA00022525"/>
    </source>
</evidence>
<protein>
    <recommendedName>
        <fullName evidence="4">mannan endo-1,4-beta-mannosidase</fullName>
        <ecNumber evidence="4">3.2.1.78</ecNumber>
    </recommendedName>
</protein>
<reference evidence="12" key="1">
    <citation type="journal article" date="2014" name="Proc. Natl. Acad. Sci. U.S.A.">
        <title>Extensive sampling of basidiomycete genomes demonstrates inadequacy of the white-rot/brown-rot paradigm for wood decay fungi.</title>
        <authorList>
            <person name="Riley R."/>
            <person name="Salamov A.A."/>
            <person name="Brown D.W."/>
            <person name="Nagy L.G."/>
            <person name="Floudas D."/>
            <person name="Held B.W."/>
            <person name="Levasseur A."/>
            <person name="Lombard V."/>
            <person name="Morin E."/>
            <person name="Otillar R."/>
            <person name="Lindquist E.A."/>
            <person name="Sun H."/>
            <person name="LaButti K.M."/>
            <person name="Schmutz J."/>
            <person name="Jabbour D."/>
            <person name="Luo H."/>
            <person name="Baker S.E."/>
            <person name="Pisabarro A.G."/>
            <person name="Walton J.D."/>
            <person name="Blanchette R.A."/>
            <person name="Henrissat B."/>
            <person name="Martin F."/>
            <person name="Cullen D."/>
            <person name="Hibbett D.S."/>
            <person name="Grigoriev I.V."/>
        </authorList>
    </citation>
    <scope>NUCLEOTIDE SEQUENCE [LARGE SCALE GENOMIC DNA]</scope>
    <source>
        <strain evidence="12">MUCL 33604</strain>
    </source>
</reference>
<dbReference type="OrthoDB" id="406631at2759"/>
<dbReference type="AlphaFoldDB" id="A0A067QJG6"/>
<dbReference type="GO" id="GO:0046355">
    <property type="term" value="P:mannan catabolic process"/>
    <property type="evidence" value="ECO:0007669"/>
    <property type="project" value="UniProtKB-ARBA"/>
</dbReference>
<keyword evidence="7 11" id="KW-0378">Hydrolase</keyword>
<dbReference type="PANTHER" id="PTHR31451">
    <property type="match status" value="1"/>
</dbReference>
<gene>
    <name evidence="11" type="ORF">JAAARDRAFT_169742</name>
</gene>
<dbReference type="Gene3D" id="3.20.20.80">
    <property type="entry name" value="Glycosidases"/>
    <property type="match status" value="1"/>
</dbReference>
<dbReference type="EMBL" id="KL197710">
    <property type="protein sequence ID" value="KDQ63662.1"/>
    <property type="molecule type" value="Genomic_DNA"/>
</dbReference>
<feature type="chain" id="PRO_5001644091" description="mannan endo-1,4-beta-mannosidase" evidence="9">
    <location>
        <begin position="19"/>
        <end position="428"/>
    </location>
</feature>
<evidence type="ECO:0000256" key="2">
    <source>
        <dbReference type="ARBA" id="ARBA00004613"/>
    </source>
</evidence>
<dbReference type="HOGENOM" id="CLU_031603_4_1_1"/>
<dbReference type="InParanoid" id="A0A067QJG6"/>